<comment type="caution">
    <text evidence="1">The sequence shown here is derived from an EMBL/GenBank/DDBJ whole genome shotgun (WGS) entry which is preliminary data.</text>
</comment>
<accession>A0ABS8T926</accession>
<gene>
    <name evidence="1" type="ORF">HAX54_005620</name>
</gene>
<protein>
    <submittedName>
        <fullName evidence="1">Uncharacterized protein</fullName>
    </submittedName>
</protein>
<dbReference type="InterPro" id="IPR015915">
    <property type="entry name" value="Kelch-typ_b-propeller"/>
</dbReference>
<keyword evidence="2" id="KW-1185">Reference proteome</keyword>
<name>A0ABS8T926_DATST</name>
<sequence length="390" mass="43988">MEIAEASSNMGSSSSAAAAAPAVVVVYLHDTICMKDKELWYRVELPVTTNGNKLLLLSKRKRLTPLNIYPVAEMYMPSYGYAGNWDVIGDDIYWIGGFYRSLRNYGPLSLRKHLYKHNMNHSDPTSWKEVSSSMNIRRISPFVAAVGVGEKKQQLCVVSGSAYQSQSQNDTYDSSIWKQCGEIYDIKKKTWKLIDVDYKDVSRYNTENQIAQDVDNPTEIVFYSLGRGSMVVLDVAKGCISKGPICPAEFDLWMQSLPPKGLVDRADVTMLQLVTSNVGAVLADGTFYWCTHVHFRLYGYDTKRERWLRSPSLKNHLPPIVFDNERPQYPLLLGLGNGKFVLVVAVDPGYCTMALLTVDKRENSLAVSVDRLQDVYFDDHDFLPNEGKAM</sequence>
<evidence type="ECO:0000313" key="2">
    <source>
        <dbReference type="Proteomes" id="UP000823775"/>
    </source>
</evidence>
<dbReference type="SUPFAM" id="SSF117281">
    <property type="entry name" value="Kelch motif"/>
    <property type="match status" value="1"/>
</dbReference>
<dbReference type="EMBL" id="JACEIK010001283">
    <property type="protein sequence ID" value="MCD7467917.1"/>
    <property type="molecule type" value="Genomic_DNA"/>
</dbReference>
<organism evidence="1 2">
    <name type="scientific">Datura stramonium</name>
    <name type="common">Jimsonweed</name>
    <name type="synonym">Common thornapple</name>
    <dbReference type="NCBI Taxonomy" id="4076"/>
    <lineage>
        <taxon>Eukaryota</taxon>
        <taxon>Viridiplantae</taxon>
        <taxon>Streptophyta</taxon>
        <taxon>Embryophyta</taxon>
        <taxon>Tracheophyta</taxon>
        <taxon>Spermatophyta</taxon>
        <taxon>Magnoliopsida</taxon>
        <taxon>eudicotyledons</taxon>
        <taxon>Gunneridae</taxon>
        <taxon>Pentapetalae</taxon>
        <taxon>asterids</taxon>
        <taxon>lamiids</taxon>
        <taxon>Solanales</taxon>
        <taxon>Solanaceae</taxon>
        <taxon>Solanoideae</taxon>
        <taxon>Datureae</taxon>
        <taxon>Datura</taxon>
    </lineage>
</organism>
<evidence type="ECO:0000313" key="1">
    <source>
        <dbReference type="EMBL" id="MCD7467917.1"/>
    </source>
</evidence>
<proteinExistence type="predicted"/>
<dbReference type="Proteomes" id="UP000823775">
    <property type="component" value="Unassembled WGS sequence"/>
</dbReference>
<reference evidence="1 2" key="1">
    <citation type="journal article" date="2021" name="BMC Genomics">
        <title>Datura genome reveals duplications of psychoactive alkaloid biosynthetic genes and high mutation rate following tissue culture.</title>
        <authorList>
            <person name="Rajewski A."/>
            <person name="Carter-House D."/>
            <person name="Stajich J."/>
            <person name="Litt A."/>
        </authorList>
    </citation>
    <scope>NUCLEOTIDE SEQUENCE [LARGE SCALE GENOMIC DNA]</scope>
    <source>
        <strain evidence="1">AR-01</strain>
    </source>
</reference>